<feature type="compositionally biased region" description="Acidic residues" evidence="1">
    <location>
        <begin position="483"/>
        <end position="492"/>
    </location>
</feature>
<dbReference type="Proteomes" id="UP000054337">
    <property type="component" value="Unassembled WGS sequence"/>
</dbReference>
<proteinExistence type="predicted"/>
<evidence type="ECO:0000313" key="3">
    <source>
        <dbReference type="Proteomes" id="UP000054337"/>
    </source>
</evidence>
<accession>W7E5F4</accession>
<feature type="compositionally biased region" description="Basic and acidic residues" evidence="1">
    <location>
        <begin position="493"/>
        <end position="502"/>
    </location>
</feature>
<feature type="compositionally biased region" description="Polar residues" evidence="1">
    <location>
        <begin position="522"/>
        <end position="535"/>
    </location>
</feature>
<feature type="compositionally biased region" description="Low complexity" evidence="1">
    <location>
        <begin position="510"/>
        <end position="521"/>
    </location>
</feature>
<dbReference type="OrthoDB" id="3692783at2759"/>
<dbReference type="EMBL" id="KI968813">
    <property type="protein sequence ID" value="EUN22364.1"/>
    <property type="molecule type" value="Genomic_DNA"/>
</dbReference>
<dbReference type="GeneID" id="26254578"/>
<keyword evidence="3" id="KW-1185">Reference proteome</keyword>
<feature type="compositionally biased region" description="Polar residues" evidence="1">
    <location>
        <begin position="618"/>
        <end position="636"/>
    </location>
</feature>
<feature type="compositionally biased region" description="Basic and acidic residues" evidence="1">
    <location>
        <begin position="589"/>
        <end position="600"/>
    </location>
</feature>
<feature type="compositionally biased region" description="Polar residues" evidence="1">
    <location>
        <begin position="449"/>
        <end position="464"/>
    </location>
</feature>
<organism evidence="2 3">
    <name type="scientific">Bipolaris victoriae (strain FI3)</name>
    <name type="common">Victoria blight of oats agent</name>
    <name type="synonym">Cochliobolus victoriae</name>
    <dbReference type="NCBI Taxonomy" id="930091"/>
    <lineage>
        <taxon>Eukaryota</taxon>
        <taxon>Fungi</taxon>
        <taxon>Dikarya</taxon>
        <taxon>Ascomycota</taxon>
        <taxon>Pezizomycotina</taxon>
        <taxon>Dothideomycetes</taxon>
        <taxon>Pleosporomycetidae</taxon>
        <taxon>Pleosporales</taxon>
        <taxon>Pleosporineae</taxon>
        <taxon>Pleosporaceae</taxon>
        <taxon>Bipolaris</taxon>
    </lineage>
</organism>
<feature type="compositionally biased region" description="Basic residues" evidence="1">
    <location>
        <begin position="641"/>
        <end position="650"/>
    </location>
</feature>
<evidence type="ECO:0000313" key="2">
    <source>
        <dbReference type="EMBL" id="EUN22364.1"/>
    </source>
</evidence>
<sequence length="682" mass="75151">MSTDFPFDLYNDPFIHFKAVIHSPLKPINSPLAIIYLASFFSMSLQTPSSSSSGSTPMKKSNGFARVFNSPRTISPSVPLQDVSEIIEDAVQQALSTQRRELMAAMTKQCYKPMHSLTAEIKSLKHFIEKRQKHAPVRSLDAILLRVVFKLTMADTEKMSKTIPAERLQMVQSLGYPYDQATSVRIYPNLNELVVFTDSLPVQEELKKKERVAAMAGALGLEHRSSIKLDSYWVILHEYDLPADYLRNCKSHLEEMKSQTGLDISEVKYAGQKLMWAFNTPSEAVKACQKPLYFAGDHAIAMAYDQRATPLFCRKCGGPGHMFENKQCPNFSFRKDQSWPCIICAENHTSEGDIQSCPNKGNKASHRCLNCRRAGLADDKHRTDSHDCPAPNTVKFRAIWKAHAASLPNWAVGIDFPTTDQLRSQVERGTMQQPNGPNKVNRKGKFNGPVQTAGESSLPGTTVVNRKGLMAPKNAKQPASEPEAMEVVDSESSDDKPKDGATRKTAMLVSSQSSLGSSSASTPRKTGSANNQTSIFGWVERIGSTPKSPTSTASSAGNKTNASPSVRCGRSSKTEPKHKKGSAATTIIEGRKRAREESEPSLRGSRSRRRVDIDDFDTASTLAESSSSQKQATDTVDSTKRHGKGKGKGKARVETRESDVECVEESEYDGESAFISESDEYE</sequence>
<reference evidence="2 3" key="1">
    <citation type="journal article" date="2013" name="PLoS Genet.">
        <title>Comparative genome structure, secondary metabolite, and effector coding capacity across Cochliobolus pathogens.</title>
        <authorList>
            <person name="Condon B.J."/>
            <person name="Leng Y."/>
            <person name="Wu D."/>
            <person name="Bushley K.E."/>
            <person name="Ohm R.A."/>
            <person name="Otillar R."/>
            <person name="Martin J."/>
            <person name="Schackwitz W."/>
            <person name="Grimwood J."/>
            <person name="MohdZainudin N."/>
            <person name="Xue C."/>
            <person name="Wang R."/>
            <person name="Manning V.A."/>
            <person name="Dhillon B."/>
            <person name="Tu Z.J."/>
            <person name="Steffenson B.J."/>
            <person name="Salamov A."/>
            <person name="Sun H."/>
            <person name="Lowry S."/>
            <person name="LaButti K."/>
            <person name="Han J."/>
            <person name="Copeland A."/>
            <person name="Lindquist E."/>
            <person name="Barry K."/>
            <person name="Schmutz J."/>
            <person name="Baker S.E."/>
            <person name="Ciuffetti L.M."/>
            <person name="Grigoriev I.V."/>
            <person name="Zhong S."/>
            <person name="Turgeon B.G."/>
        </authorList>
    </citation>
    <scope>NUCLEOTIDE SEQUENCE [LARGE SCALE GENOMIC DNA]</scope>
    <source>
        <strain evidence="2 3">FI3</strain>
    </source>
</reference>
<feature type="region of interest" description="Disordered" evidence="1">
    <location>
        <begin position="426"/>
        <end position="682"/>
    </location>
</feature>
<dbReference type="AlphaFoldDB" id="W7E5F4"/>
<dbReference type="RefSeq" id="XP_014551939.1">
    <property type="nucleotide sequence ID" value="XM_014696453.1"/>
</dbReference>
<feature type="compositionally biased region" description="Acidic residues" evidence="1">
    <location>
        <begin position="660"/>
        <end position="670"/>
    </location>
</feature>
<protein>
    <submittedName>
        <fullName evidence="2">Uncharacterized protein</fullName>
    </submittedName>
</protein>
<feature type="compositionally biased region" description="Low complexity" evidence="1">
    <location>
        <begin position="544"/>
        <end position="556"/>
    </location>
</feature>
<gene>
    <name evidence="2" type="ORF">COCVIDRAFT_30588</name>
</gene>
<name>W7E5F4_BIPV3</name>
<evidence type="ECO:0000256" key="1">
    <source>
        <dbReference type="SAM" id="MobiDB-lite"/>
    </source>
</evidence>
<dbReference type="HOGENOM" id="CLU_427569_0_0_1"/>